<dbReference type="EMBL" id="LS974626">
    <property type="protein sequence ID" value="CAG7911420.1"/>
    <property type="molecule type" value="Genomic_DNA"/>
</dbReference>
<dbReference type="InterPro" id="IPR026960">
    <property type="entry name" value="RVT-Znf"/>
</dbReference>
<feature type="compositionally biased region" description="Pro residues" evidence="1">
    <location>
        <begin position="8"/>
        <end position="27"/>
    </location>
</feature>
<evidence type="ECO:0000259" key="3">
    <source>
        <dbReference type="Pfam" id="PF13966"/>
    </source>
</evidence>
<name>A0A3P6CZ38_BRACM</name>
<evidence type="ECO:0000259" key="2">
    <source>
        <dbReference type="Pfam" id="PF03372"/>
    </source>
</evidence>
<reference evidence="6" key="1">
    <citation type="submission" date="2018-11" db="EMBL/GenBank/DDBJ databases">
        <authorList>
            <consortium name="Genoscope - CEA"/>
            <person name="William W."/>
        </authorList>
    </citation>
    <scope>NUCLEOTIDE SEQUENCE</scope>
</reference>
<evidence type="ECO:0000313" key="5">
    <source>
        <dbReference type="EMBL" id="CAG7911420.1"/>
    </source>
</evidence>
<evidence type="ECO:0000259" key="4">
    <source>
        <dbReference type="Pfam" id="PF14111"/>
    </source>
</evidence>
<feature type="domain" description="Endonuclease/exonuclease/phosphatase" evidence="2">
    <location>
        <begin position="654"/>
        <end position="809"/>
    </location>
</feature>
<feature type="compositionally biased region" description="Polar residues" evidence="1">
    <location>
        <begin position="83"/>
        <end position="108"/>
    </location>
</feature>
<organism evidence="6">
    <name type="scientific">Brassica campestris</name>
    <name type="common">Field mustard</name>
    <dbReference type="NCBI Taxonomy" id="3711"/>
    <lineage>
        <taxon>Eukaryota</taxon>
        <taxon>Viridiplantae</taxon>
        <taxon>Streptophyta</taxon>
        <taxon>Embryophyta</taxon>
        <taxon>Tracheophyta</taxon>
        <taxon>Spermatophyta</taxon>
        <taxon>Magnoliopsida</taxon>
        <taxon>eudicotyledons</taxon>
        <taxon>Gunneridae</taxon>
        <taxon>Pentapetalae</taxon>
        <taxon>rosids</taxon>
        <taxon>malvids</taxon>
        <taxon>Brassicales</taxon>
        <taxon>Brassicaceae</taxon>
        <taxon>Brassiceae</taxon>
        <taxon>Brassica</taxon>
    </lineage>
</organism>
<feature type="compositionally biased region" description="Low complexity" evidence="1">
    <location>
        <begin position="138"/>
        <end position="151"/>
    </location>
</feature>
<dbReference type="Proteomes" id="UP000694005">
    <property type="component" value="Chromosome A10"/>
</dbReference>
<feature type="domain" description="Reverse transcriptase zinc-binding" evidence="3">
    <location>
        <begin position="1329"/>
        <end position="1413"/>
    </location>
</feature>
<dbReference type="PANTHER" id="PTHR33116:SF80">
    <property type="entry name" value="REVERSE TRANSCRIPTASE ZINC-BINDING DOMAIN-CONTAINING PROTEIN"/>
    <property type="match status" value="1"/>
</dbReference>
<dbReference type="Pfam" id="PF14111">
    <property type="entry name" value="DUF4283"/>
    <property type="match status" value="1"/>
</dbReference>
<proteinExistence type="predicted"/>
<dbReference type="InterPro" id="IPR036691">
    <property type="entry name" value="Endo/exonu/phosph_ase_sf"/>
</dbReference>
<feature type="compositionally biased region" description="Low complexity" evidence="1">
    <location>
        <begin position="424"/>
        <end position="434"/>
    </location>
</feature>
<feature type="domain" description="DUF4283" evidence="4">
    <location>
        <begin position="212"/>
        <end position="295"/>
    </location>
</feature>
<dbReference type="EMBL" id="LR031577">
    <property type="protein sequence ID" value="VDD19910.1"/>
    <property type="molecule type" value="Genomic_DNA"/>
</dbReference>
<dbReference type="InterPro" id="IPR005135">
    <property type="entry name" value="Endo/exonuclease/phosphatase"/>
</dbReference>
<feature type="region of interest" description="Disordered" evidence="1">
    <location>
        <begin position="401"/>
        <end position="448"/>
    </location>
</feature>
<feature type="compositionally biased region" description="Pro residues" evidence="1">
    <location>
        <begin position="612"/>
        <end position="621"/>
    </location>
</feature>
<dbReference type="SUPFAM" id="SSF56219">
    <property type="entry name" value="DNase I-like"/>
    <property type="match status" value="1"/>
</dbReference>
<feature type="region of interest" description="Disordered" evidence="1">
    <location>
        <begin position="610"/>
        <end position="642"/>
    </location>
</feature>
<dbReference type="Gene3D" id="3.60.10.10">
    <property type="entry name" value="Endonuclease/exonuclease/phosphatase"/>
    <property type="match status" value="1"/>
</dbReference>
<dbReference type="PANTHER" id="PTHR33116">
    <property type="entry name" value="REVERSE TRANSCRIPTASE ZINC-BINDING DOMAIN-CONTAINING PROTEIN-RELATED-RELATED"/>
    <property type="match status" value="1"/>
</dbReference>
<dbReference type="Gramene" id="A10p26660.2_BraZ1">
    <property type="protein sequence ID" value="A10p26660.2_BraZ1.CDS"/>
    <property type="gene ID" value="A10g26660.2_BraZ1"/>
</dbReference>
<feature type="compositionally biased region" description="Low complexity" evidence="1">
    <location>
        <begin position="498"/>
        <end position="522"/>
    </location>
</feature>
<accession>A0A3P6CZ38</accession>
<evidence type="ECO:0000256" key="1">
    <source>
        <dbReference type="SAM" id="MobiDB-lite"/>
    </source>
</evidence>
<dbReference type="InterPro" id="IPR025558">
    <property type="entry name" value="DUF4283"/>
</dbReference>
<feature type="region of interest" description="Disordered" evidence="1">
    <location>
        <begin position="1"/>
        <end position="32"/>
    </location>
</feature>
<gene>
    <name evidence="6" type="ORF">BRAA10T44622Z</name>
    <name evidence="5" type="ORF">BRAPAZ1V2_A10P26660.2</name>
</gene>
<feature type="region of interest" description="Disordered" evidence="1">
    <location>
        <begin position="76"/>
        <end position="172"/>
    </location>
</feature>
<evidence type="ECO:0000313" key="6">
    <source>
        <dbReference type="EMBL" id="VDD19910.1"/>
    </source>
</evidence>
<feature type="compositionally biased region" description="Low complexity" evidence="1">
    <location>
        <begin position="622"/>
        <end position="642"/>
    </location>
</feature>
<evidence type="ECO:0008006" key="7">
    <source>
        <dbReference type="Google" id="ProtNLM"/>
    </source>
</evidence>
<dbReference type="Pfam" id="PF13966">
    <property type="entry name" value="zf-RVT"/>
    <property type="match status" value="1"/>
</dbReference>
<feature type="region of interest" description="Disordered" evidence="1">
    <location>
        <begin position="466"/>
        <end position="522"/>
    </location>
</feature>
<dbReference type="GO" id="GO:0003824">
    <property type="term" value="F:catalytic activity"/>
    <property type="evidence" value="ECO:0007669"/>
    <property type="project" value="InterPro"/>
</dbReference>
<protein>
    <recommendedName>
        <fullName evidence="7">DUF4283 domain-containing protein</fullName>
    </recommendedName>
</protein>
<sequence length="1517" mass="168423">MAGESYLRPPPHPPSSPPPHVPDPASFPPLSTSLGSHSFAPIPFSSHHSPWNLPMVKSPVIGPSVLVSSSTTTPSLVTAEGEATTTPVSTEQAVTTSSNLSKDLQSSAAPAMNVSGPLLTSDPILQSQPLQNPIDGAPTSPSAPSKTSIPTGTNSTNSKAPRSHTVKPLPNNWAKSLQQSTDKTLKKVTNPSFSADGTPRIKIPDSVFQKGADLHQDFILGVFLGKTPAYAQIQSVLTHIWGRGLKLEIHLRPESRSMLVRIPNSTIRKKIVDQEFWHIGNVLFYVAQWSASVATQPPSFTSIPLWAHFKGIPFDLYTQEGLGRVGDLIGHPLEVDDFTMRRVNINIAHIKCRVDCTKPLPRSGELERDNGEVVTVDIDYPWTPPICPCCNELGHLETHCPSSKWKPSKPAPVKERPLKTVPASSSSPSGCSHSEPIAPSSSPPQEDSMAWEPSIIAHGAQTSPILSLETPANPPASRESSPEVSVVGLLQPSDSVGTSSTPTPFSFSSSPPSLPFTTPHSSCLPPVTDDGILLTPPSSPPPSPPTVVFAKNFTKDTPLLPEAITHLLALPAVHHPRPINPKNFKKPLSPSHPPPSKYLLSINPFACLATPPAEPPSPSGPAPSSDPSFPSSSSSSSDFTTSAVDPDGRIILIWKPHLNITISHQSRQSLTCRVDYPSVPPFYFTAVYAGNTVEERTELWVELLDLHATLNLGSYPWLVGGDFNEIRHPSEHSIPSISQISSPMIDFNSCLHQLEIQDLRYHGEKYTWSNKRPDNPIAKKLDRALINEHWLNSYPRSLAVFHAPDISDHTPCCIEPVRPLPQAGTKPFKFFNYLTLHPDFLKLVAETWVCTESENHSLSQLSVKQKELKSVLKTLNKENFSDIQKRVSDTNCLFMDAQVLSLRQPTSDNFAAEKALLEKLQFLKKIEEEYFKQLSRINWLRCGDQNTSYFHKVATARKAFNSIIILISVTGIEATSPEDIGNLAVAHFLNILGPPTPKTTPQMISSVADMIRTDRFSCSQAQAALLSRLPTPEDITKTIGLSEVEIDAITETCGIPAGTFPIRYLGLPLNTRKLSIANCEPLLHQIKSKINSWTSKYLSFAGRQVLISTVIGGITNFWSGAFVLPKECISLIDKMCNAFLWKGTLEGKYVARVAWEKVATPRKNGGLGLRNLAIWNRTCIIKLLWLLLFRPESVWASWMQDNVIKDESFWELKPRLNHTWIFKRILEERQTALQWIMISPGNGRNVNFWLDPWTPFGQLISFIGHQGPRLTGISRATNVADLWINGQWSFRHARSPQMEELLTYLTTVTLTDEPSNAQWIMDGAPKHTFSSSAVYNSFFEHSPIVPWHPIIWIKKGIPKHKSLAWIMLLNRSPTRDRLLSWGLQTDPRCLLCNLSDESRNHLYFECPFSIAIWSYYAARLRIPQTSNSWADVTHSLLSLTGTKDHIYLSILSWQATVYEVWWERNERLHRGKFRSVDMVVKKINGLIKNKISSLRPESNRRASSLMQIWFSIIDGSS</sequence>
<dbReference type="Pfam" id="PF03372">
    <property type="entry name" value="Exo_endo_phos"/>
    <property type="match status" value="1"/>
</dbReference>